<organism evidence="2">
    <name type="scientific">Herbiconiux sp. A18JL235</name>
    <dbReference type="NCBI Taxonomy" id="3152363"/>
    <lineage>
        <taxon>Bacteria</taxon>
        <taxon>Bacillati</taxon>
        <taxon>Actinomycetota</taxon>
        <taxon>Actinomycetes</taxon>
        <taxon>Micrococcales</taxon>
        <taxon>Microbacteriaceae</taxon>
        <taxon>Herbiconiux</taxon>
    </lineage>
</organism>
<dbReference type="InterPro" id="IPR050266">
    <property type="entry name" value="AB_hydrolase_sf"/>
</dbReference>
<evidence type="ECO:0000313" key="2">
    <source>
        <dbReference type="EMBL" id="XDI05166.1"/>
    </source>
</evidence>
<reference evidence="2" key="1">
    <citation type="submission" date="2024-05" db="EMBL/GenBank/DDBJ databases">
        <title>Herbiconiux sp. A18JL235.</title>
        <authorList>
            <person name="Zhang G."/>
        </authorList>
    </citation>
    <scope>NUCLEOTIDE SEQUENCE</scope>
    <source>
        <strain evidence="2">A18JL235</strain>
    </source>
</reference>
<dbReference type="InterPro" id="IPR000073">
    <property type="entry name" value="AB_hydrolase_1"/>
</dbReference>
<dbReference type="InterPro" id="IPR029058">
    <property type="entry name" value="AB_hydrolase_fold"/>
</dbReference>
<evidence type="ECO:0000259" key="1">
    <source>
        <dbReference type="Pfam" id="PF00561"/>
    </source>
</evidence>
<feature type="domain" description="AB hydrolase-1" evidence="1">
    <location>
        <begin position="22"/>
        <end position="129"/>
    </location>
</feature>
<dbReference type="GO" id="GO:0016787">
    <property type="term" value="F:hydrolase activity"/>
    <property type="evidence" value="ECO:0007669"/>
    <property type="project" value="UniProtKB-KW"/>
</dbReference>
<dbReference type="InterPro" id="IPR000639">
    <property type="entry name" value="Epox_hydrolase-like"/>
</dbReference>
<dbReference type="PANTHER" id="PTHR43798">
    <property type="entry name" value="MONOACYLGLYCEROL LIPASE"/>
    <property type="match status" value="1"/>
</dbReference>
<protein>
    <submittedName>
        <fullName evidence="2">Alpha/beta fold hydrolase</fullName>
    </submittedName>
</protein>
<name>A0AB39BGA3_9MICO</name>
<gene>
    <name evidence="2" type="ORF">ABFY20_17880</name>
</gene>
<dbReference type="AlphaFoldDB" id="A0AB39BGA3"/>
<dbReference type="EMBL" id="CP162511">
    <property type="protein sequence ID" value="XDI05166.1"/>
    <property type="molecule type" value="Genomic_DNA"/>
</dbReference>
<dbReference type="SUPFAM" id="SSF53474">
    <property type="entry name" value="alpha/beta-Hydrolases"/>
    <property type="match status" value="1"/>
</dbReference>
<dbReference type="PANTHER" id="PTHR43798:SF33">
    <property type="entry name" value="HYDROLASE, PUTATIVE (AFU_ORTHOLOGUE AFUA_2G14860)-RELATED"/>
    <property type="match status" value="1"/>
</dbReference>
<dbReference type="Gene3D" id="3.40.50.1820">
    <property type="entry name" value="alpha/beta hydrolase"/>
    <property type="match status" value="1"/>
</dbReference>
<accession>A0AB39BGA3</accession>
<dbReference type="PRINTS" id="PR00412">
    <property type="entry name" value="EPOXHYDRLASE"/>
</dbReference>
<proteinExistence type="predicted"/>
<dbReference type="Pfam" id="PF00561">
    <property type="entry name" value="Abhydrolase_1"/>
    <property type="match status" value="1"/>
</dbReference>
<dbReference type="GO" id="GO:0016020">
    <property type="term" value="C:membrane"/>
    <property type="evidence" value="ECO:0007669"/>
    <property type="project" value="TreeGrafter"/>
</dbReference>
<keyword evidence="2" id="KW-0378">Hydrolase</keyword>
<dbReference type="PRINTS" id="PR00111">
    <property type="entry name" value="ABHYDROLASE"/>
</dbReference>
<dbReference type="RefSeq" id="WP_368497550.1">
    <property type="nucleotide sequence ID" value="NZ_CP162511.1"/>
</dbReference>
<sequence>MPQVESGGVAIDYEVLGDRSRPAVLLVHGFSSGRDANWLRPRWGKALDETGFSVVALDLRGHGRSGRPHSLAAYALPRFRADLVAVLDAAGVPSVHVLGYSLGARLAWDLALAHPDRVRSLALGGPPATGSFAGFDLDAAKGVAEASPGSPTARYLGMIDAVPGNDRAALIRVAEAGRRSGWSPLSAMPAHPLLFVAGGDDPVAGPTRELAGRIPHAAFVGVPGRDHITTITSRIFRDAVVDFFAAATPAGRPDRG</sequence>